<protein>
    <submittedName>
        <fullName evidence="1">Uncharacterized protein</fullName>
    </submittedName>
</protein>
<dbReference type="EMBL" id="BGZK01001191">
    <property type="protein sequence ID" value="GBP73911.1"/>
    <property type="molecule type" value="Genomic_DNA"/>
</dbReference>
<comment type="caution">
    <text evidence="1">The sequence shown here is derived from an EMBL/GenBank/DDBJ whole genome shotgun (WGS) entry which is preliminary data.</text>
</comment>
<reference evidence="1 2" key="1">
    <citation type="journal article" date="2019" name="Commun. Biol.">
        <title>The bagworm genome reveals a unique fibroin gene that provides high tensile strength.</title>
        <authorList>
            <person name="Kono N."/>
            <person name="Nakamura H."/>
            <person name="Ohtoshi R."/>
            <person name="Tomita M."/>
            <person name="Numata K."/>
            <person name="Arakawa K."/>
        </authorList>
    </citation>
    <scope>NUCLEOTIDE SEQUENCE [LARGE SCALE GENOMIC DNA]</scope>
</reference>
<evidence type="ECO:0000313" key="1">
    <source>
        <dbReference type="EMBL" id="GBP73911.1"/>
    </source>
</evidence>
<dbReference type="AlphaFoldDB" id="A0A4C1YC16"/>
<keyword evidence="2" id="KW-1185">Reference proteome</keyword>
<gene>
    <name evidence="1" type="ORF">EVAR_54210_1</name>
</gene>
<proteinExistence type="predicted"/>
<organism evidence="1 2">
    <name type="scientific">Eumeta variegata</name>
    <name type="common">Bagworm moth</name>
    <name type="synonym">Eumeta japonica</name>
    <dbReference type="NCBI Taxonomy" id="151549"/>
    <lineage>
        <taxon>Eukaryota</taxon>
        <taxon>Metazoa</taxon>
        <taxon>Ecdysozoa</taxon>
        <taxon>Arthropoda</taxon>
        <taxon>Hexapoda</taxon>
        <taxon>Insecta</taxon>
        <taxon>Pterygota</taxon>
        <taxon>Neoptera</taxon>
        <taxon>Endopterygota</taxon>
        <taxon>Lepidoptera</taxon>
        <taxon>Glossata</taxon>
        <taxon>Ditrysia</taxon>
        <taxon>Tineoidea</taxon>
        <taxon>Psychidae</taxon>
        <taxon>Oiketicinae</taxon>
        <taxon>Eumeta</taxon>
    </lineage>
</organism>
<sequence>MLSHIVYVLSETALCGDTHNSAKIEGLEIYAQHTGSSEGRELLTTIVIDENQKGFSRKELANLICVRIAIEIQNEITTGTETMVWTVVGYNLFIRAGEVGGGC</sequence>
<accession>A0A4C1YC16</accession>
<evidence type="ECO:0000313" key="2">
    <source>
        <dbReference type="Proteomes" id="UP000299102"/>
    </source>
</evidence>
<name>A0A4C1YC16_EUMVA</name>
<dbReference type="Proteomes" id="UP000299102">
    <property type="component" value="Unassembled WGS sequence"/>
</dbReference>